<evidence type="ECO:0000313" key="3">
    <source>
        <dbReference type="Proteomes" id="UP000298663"/>
    </source>
</evidence>
<sequence length="72" mass="7995">MADLDKIKRTLDVNVSGTFNVIRYGVQLMGENKKDDMQQRGVIISTASVAAFDGQVGQVCSDFRYLQRLLGL</sequence>
<evidence type="ECO:0000256" key="1">
    <source>
        <dbReference type="ARBA" id="ARBA00023002"/>
    </source>
</evidence>
<dbReference type="EMBL" id="CM016762">
    <property type="protein sequence ID" value="TMS38037.1"/>
    <property type="molecule type" value="Genomic_DNA"/>
</dbReference>
<organism evidence="2 3">
    <name type="scientific">Steinernema carpocapsae</name>
    <name type="common">Entomopathogenic nematode</name>
    <dbReference type="NCBI Taxonomy" id="34508"/>
    <lineage>
        <taxon>Eukaryota</taxon>
        <taxon>Metazoa</taxon>
        <taxon>Ecdysozoa</taxon>
        <taxon>Nematoda</taxon>
        <taxon>Chromadorea</taxon>
        <taxon>Rhabditida</taxon>
        <taxon>Tylenchina</taxon>
        <taxon>Panagrolaimomorpha</taxon>
        <taxon>Strongyloidoidea</taxon>
        <taxon>Steinernematidae</taxon>
        <taxon>Steinernema</taxon>
    </lineage>
</organism>
<dbReference type="GO" id="GO:0006631">
    <property type="term" value="P:fatty acid metabolic process"/>
    <property type="evidence" value="ECO:0007669"/>
    <property type="project" value="TreeGrafter"/>
</dbReference>
<dbReference type="EMBL" id="AZBU02000001">
    <property type="protein sequence ID" value="TMS38037.1"/>
    <property type="molecule type" value="Genomic_DNA"/>
</dbReference>
<proteinExistence type="predicted"/>
<reference evidence="2 3" key="2">
    <citation type="journal article" date="2019" name="G3 (Bethesda)">
        <title>Hybrid Assembly of the Genome of the Entomopathogenic Nematode Steinernema carpocapsae Identifies the X-Chromosome.</title>
        <authorList>
            <person name="Serra L."/>
            <person name="Macchietto M."/>
            <person name="Macias-Munoz A."/>
            <person name="McGill C.J."/>
            <person name="Rodriguez I.M."/>
            <person name="Rodriguez B."/>
            <person name="Murad R."/>
            <person name="Mortazavi A."/>
        </authorList>
    </citation>
    <scope>NUCLEOTIDE SEQUENCE [LARGE SCALE GENOMIC DNA]</scope>
    <source>
        <strain evidence="2 3">ALL</strain>
    </source>
</reference>
<dbReference type="GO" id="GO:0008209">
    <property type="term" value="P:androgen metabolic process"/>
    <property type="evidence" value="ECO:0007669"/>
    <property type="project" value="TreeGrafter"/>
</dbReference>
<dbReference type="GO" id="GO:0005739">
    <property type="term" value="C:mitochondrion"/>
    <property type="evidence" value="ECO:0007669"/>
    <property type="project" value="TreeGrafter"/>
</dbReference>
<dbReference type="PANTHER" id="PTHR43658">
    <property type="entry name" value="SHORT-CHAIN DEHYDROGENASE/REDUCTASE"/>
    <property type="match status" value="1"/>
</dbReference>
<dbReference type="SUPFAM" id="SSF51735">
    <property type="entry name" value="NAD(P)-binding Rossmann-fold domains"/>
    <property type="match status" value="1"/>
</dbReference>
<gene>
    <name evidence="2" type="ORF">L596_004850</name>
</gene>
<dbReference type="AlphaFoldDB" id="A0A4U8V0N7"/>
<comment type="caution">
    <text evidence="2">The sequence shown here is derived from an EMBL/GenBank/DDBJ whole genome shotgun (WGS) entry which is preliminary data.</text>
</comment>
<dbReference type="InterPro" id="IPR036291">
    <property type="entry name" value="NAD(P)-bd_dom_sf"/>
</dbReference>
<keyword evidence="3" id="KW-1185">Reference proteome</keyword>
<name>A0A4U8V0N7_STECR</name>
<reference evidence="2 3" key="1">
    <citation type="journal article" date="2015" name="Genome Biol.">
        <title>Comparative genomics of Steinernema reveals deeply conserved gene regulatory networks.</title>
        <authorList>
            <person name="Dillman A.R."/>
            <person name="Macchietto M."/>
            <person name="Porter C.F."/>
            <person name="Rogers A."/>
            <person name="Williams B."/>
            <person name="Antoshechkin I."/>
            <person name="Lee M.M."/>
            <person name="Goodwin Z."/>
            <person name="Lu X."/>
            <person name="Lewis E.E."/>
            <person name="Goodrich-Blair H."/>
            <person name="Stock S.P."/>
            <person name="Adams B.J."/>
            <person name="Sternberg P.W."/>
            <person name="Mortazavi A."/>
        </authorList>
    </citation>
    <scope>NUCLEOTIDE SEQUENCE [LARGE SCALE GENOMIC DNA]</scope>
    <source>
        <strain evidence="2 3">ALL</strain>
    </source>
</reference>
<keyword evidence="1" id="KW-0560">Oxidoreductase</keyword>
<protein>
    <submittedName>
        <fullName evidence="2">Uncharacterized protein</fullName>
    </submittedName>
</protein>
<evidence type="ECO:0000313" key="2">
    <source>
        <dbReference type="EMBL" id="TMS38037.1"/>
    </source>
</evidence>
<dbReference type="OrthoDB" id="1274115at2759"/>
<dbReference type="Proteomes" id="UP000298663">
    <property type="component" value="Chromosome X"/>
</dbReference>
<dbReference type="GO" id="GO:0004303">
    <property type="term" value="F:estradiol 17-beta-dehydrogenase [NAD(P)+] activity"/>
    <property type="evidence" value="ECO:0007669"/>
    <property type="project" value="TreeGrafter"/>
</dbReference>
<accession>A0A4U8V0N7</accession>
<dbReference type="PANTHER" id="PTHR43658:SF8">
    <property type="entry name" value="17-BETA-HYDROXYSTEROID DEHYDROGENASE 14-RELATED"/>
    <property type="match status" value="1"/>
</dbReference>
<dbReference type="GO" id="GO:0008210">
    <property type="term" value="P:estrogen metabolic process"/>
    <property type="evidence" value="ECO:0007669"/>
    <property type="project" value="TreeGrafter"/>
</dbReference>
<dbReference type="Gene3D" id="3.40.50.720">
    <property type="entry name" value="NAD(P)-binding Rossmann-like Domain"/>
    <property type="match status" value="1"/>
</dbReference>